<dbReference type="Gene3D" id="1.10.1070.20">
    <property type="match status" value="1"/>
</dbReference>
<keyword evidence="6" id="KW-0238">DNA-binding</keyword>
<sequence>MTTATVKLWGTAVGYVSMEKEERFARFEYDPDFAAAGIELAPLTMPVQAHRIYQFSGLPPRSFHGLPGLLSDSLPDRYGNSLIDVWLARTGRDAREFNAVDRLCATGVRGMGALEFEPSTGLMEQPGKALEVQELVELASLAFARKEALDTRLTRDGGEEALLDILRVGASAGGARAKAVIAFHPETKEVRSGQMELPAGFEHWLIKFDGVEFNGDWGVADPAGYGVLEYSYSEIARRSGIEMTECTLLEEGGRRHFMTKRFDRDSAGKKRFMQTFGAVAHFDYYESGRHSCEQLFLTMKQLGIPQPEIEQQFRRVVFNLVGCNQDDHVKNFAFLMDRGGRWSLSPAYDLCHSEGSDFTRHHQLSLNGKTNGFDRADLKALAEYADLPRSRDKHILQEVCDAFAGWEALAKELGVPAPLQEHVLKTLRLTW</sequence>
<dbReference type="AlphaFoldDB" id="A0A518ERK9"/>
<dbReference type="GO" id="GO:0003677">
    <property type="term" value="F:DNA binding"/>
    <property type="evidence" value="ECO:0007669"/>
    <property type="project" value="UniProtKB-KW"/>
</dbReference>
<accession>A0A518ERK9</accession>
<keyword evidence="3" id="KW-0418">Kinase</keyword>
<protein>
    <submittedName>
        <fullName evidence="6">Putative DNA-binding transcriptional regulator</fullName>
    </submittedName>
</protein>
<evidence type="ECO:0000313" key="7">
    <source>
        <dbReference type="Proteomes" id="UP000320390"/>
    </source>
</evidence>
<name>A0A518ERK9_9BACT</name>
<dbReference type="GO" id="GO:0004674">
    <property type="term" value="F:protein serine/threonine kinase activity"/>
    <property type="evidence" value="ECO:0007669"/>
    <property type="project" value="TreeGrafter"/>
</dbReference>
<reference evidence="6 7" key="1">
    <citation type="submission" date="2019-02" db="EMBL/GenBank/DDBJ databases">
        <title>Deep-cultivation of Planctomycetes and their phenomic and genomic characterization uncovers novel biology.</title>
        <authorList>
            <person name="Wiegand S."/>
            <person name="Jogler M."/>
            <person name="Boedeker C."/>
            <person name="Pinto D."/>
            <person name="Vollmers J."/>
            <person name="Rivas-Marin E."/>
            <person name="Kohn T."/>
            <person name="Peeters S.H."/>
            <person name="Heuer A."/>
            <person name="Rast P."/>
            <person name="Oberbeckmann S."/>
            <person name="Bunk B."/>
            <person name="Jeske O."/>
            <person name="Meyerdierks A."/>
            <person name="Storesund J.E."/>
            <person name="Kallscheuer N."/>
            <person name="Luecker S."/>
            <person name="Lage O.M."/>
            <person name="Pohl T."/>
            <person name="Merkel B.J."/>
            <person name="Hornburger P."/>
            <person name="Mueller R.-W."/>
            <person name="Bruemmer F."/>
            <person name="Labrenz M."/>
            <person name="Spormann A.M."/>
            <person name="Op den Camp H."/>
            <person name="Overmann J."/>
            <person name="Amann R."/>
            <person name="Jetten M.S.M."/>
            <person name="Mascher T."/>
            <person name="Medema M.H."/>
            <person name="Devos D.P."/>
            <person name="Kaster A.-K."/>
            <person name="Ovreas L."/>
            <person name="Rohde M."/>
            <person name="Galperin M.Y."/>
            <person name="Jogler C."/>
        </authorList>
    </citation>
    <scope>NUCLEOTIDE SEQUENCE [LARGE SCALE GENOMIC DNA]</scope>
    <source>
        <strain evidence="6 7">Poly30</strain>
    </source>
</reference>
<dbReference type="InterPro" id="IPR012893">
    <property type="entry name" value="HipA-like_C"/>
</dbReference>
<organism evidence="6 7">
    <name type="scientific">Saltatorellus ferox</name>
    <dbReference type="NCBI Taxonomy" id="2528018"/>
    <lineage>
        <taxon>Bacteria</taxon>
        <taxon>Pseudomonadati</taxon>
        <taxon>Planctomycetota</taxon>
        <taxon>Planctomycetia</taxon>
        <taxon>Planctomycetia incertae sedis</taxon>
        <taxon>Saltatorellus</taxon>
    </lineage>
</organism>
<dbReference type="OrthoDB" id="9805913at2"/>
<evidence type="ECO:0000259" key="5">
    <source>
        <dbReference type="Pfam" id="PF13657"/>
    </source>
</evidence>
<evidence type="ECO:0000256" key="1">
    <source>
        <dbReference type="ARBA" id="ARBA00010164"/>
    </source>
</evidence>
<dbReference type="Pfam" id="PF13657">
    <property type="entry name" value="Couple_hipA"/>
    <property type="match status" value="1"/>
</dbReference>
<dbReference type="PANTHER" id="PTHR37419:SF8">
    <property type="entry name" value="TOXIN YJJJ"/>
    <property type="match status" value="1"/>
</dbReference>
<feature type="domain" description="HipA N-terminal subdomain 1" evidence="5">
    <location>
        <begin position="5"/>
        <end position="116"/>
    </location>
</feature>
<evidence type="ECO:0000313" key="6">
    <source>
        <dbReference type="EMBL" id="QDV06724.1"/>
    </source>
</evidence>
<evidence type="ECO:0000256" key="2">
    <source>
        <dbReference type="ARBA" id="ARBA00022679"/>
    </source>
</evidence>
<evidence type="ECO:0000259" key="4">
    <source>
        <dbReference type="Pfam" id="PF07804"/>
    </source>
</evidence>
<gene>
    <name evidence="6" type="ORF">Poly30_22390</name>
</gene>
<dbReference type="Pfam" id="PF07804">
    <property type="entry name" value="HipA_C"/>
    <property type="match status" value="1"/>
</dbReference>
<dbReference type="RefSeq" id="WP_145197150.1">
    <property type="nucleotide sequence ID" value="NZ_CP036434.1"/>
</dbReference>
<keyword evidence="2" id="KW-0808">Transferase</keyword>
<dbReference type="Proteomes" id="UP000320390">
    <property type="component" value="Chromosome"/>
</dbReference>
<dbReference type="InterPro" id="IPR017508">
    <property type="entry name" value="HipA_N1"/>
</dbReference>
<proteinExistence type="inferred from homology"/>
<comment type="similarity">
    <text evidence="1">Belongs to the HipA Ser/Thr kinase family.</text>
</comment>
<feature type="domain" description="HipA-like C-terminal" evidence="4">
    <location>
        <begin position="171"/>
        <end position="403"/>
    </location>
</feature>
<evidence type="ECO:0000256" key="3">
    <source>
        <dbReference type="ARBA" id="ARBA00022777"/>
    </source>
</evidence>
<dbReference type="GO" id="GO:0005829">
    <property type="term" value="C:cytosol"/>
    <property type="evidence" value="ECO:0007669"/>
    <property type="project" value="TreeGrafter"/>
</dbReference>
<dbReference type="EMBL" id="CP036434">
    <property type="protein sequence ID" value="QDV06724.1"/>
    <property type="molecule type" value="Genomic_DNA"/>
</dbReference>
<dbReference type="InterPro" id="IPR052028">
    <property type="entry name" value="HipA_Ser/Thr_kinase"/>
</dbReference>
<dbReference type="PANTHER" id="PTHR37419">
    <property type="entry name" value="SERINE/THREONINE-PROTEIN KINASE TOXIN HIPA"/>
    <property type="match status" value="1"/>
</dbReference>
<keyword evidence="7" id="KW-1185">Reference proteome</keyword>